<dbReference type="Proteomes" id="UP001564626">
    <property type="component" value="Unassembled WGS sequence"/>
</dbReference>
<keyword evidence="3 6" id="KW-0812">Transmembrane</keyword>
<dbReference type="InterPro" id="IPR011701">
    <property type="entry name" value="MFS"/>
</dbReference>
<feature type="domain" description="Major facilitator superfamily (MFS) profile" evidence="7">
    <location>
        <begin position="31"/>
        <end position="488"/>
    </location>
</feature>
<dbReference type="SUPFAM" id="SSF103473">
    <property type="entry name" value="MFS general substrate transporter"/>
    <property type="match status" value="2"/>
</dbReference>
<feature type="transmembrane region" description="Helical" evidence="6">
    <location>
        <begin position="384"/>
        <end position="404"/>
    </location>
</feature>
<keyword evidence="5 6" id="KW-0472">Membrane</keyword>
<feature type="transmembrane region" description="Helical" evidence="6">
    <location>
        <begin position="29"/>
        <end position="53"/>
    </location>
</feature>
<evidence type="ECO:0000256" key="4">
    <source>
        <dbReference type="ARBA" id="ARBA00022989"/>
    </source>
</evidence>
<keyword evidence="9" id="KW-1185">Reference proteome</keyword>
<accession>A0ABV4CFP1</accession>
<proteinExistence type="predicted"/>
<dbReference type="RefSeq" id="WP_345363925.1">
    <property type="nucleotide sequence ID" value="NZ_BAABII010000010.1"/>
</dbReference>
<feature type="transmembrane region" description="Helical" evidence="6">
    <location>
        <begin position="352"/>
        <end position="372"/>
    </location>
</feature>
<keyword evidence="4 6" id="KW-1133">Transmembrane helix</keyword>
<dbReference type="PANTHER" id="PTHR42718:SF9">
    <property type="entry name" value="MAJOR FACILITATOR SUPERFAMILY MULTIDRUG TRANSPORTER MFSC"/>
    <property type="match status" value="1"/>
</dbReference>
<organism evidence="8 9">
    <name type="scientific">Saccharopolyspora cebuensis</name>
    <dbReference type="NCBI Taxonomy" id="418759"/>
    <lineage>
        <taxon>Bacteria</taxon>
        <taxon>Bacillati</taxon>
        <taxon>Actinomycetota</taxon>
        <taxon>Actinomycetes</taxon>
        <taxon>Pseudonocardiales</taxon>
        <taxon>Pseudonocardiaceae</taxon>
        <taxon>Saccharopolyspora</taxon>
    </lineage>
</organism>
<evidence type="ECO:0000256" key="2">
    <source>
        <dbReference type="ARBA" id="ARBA00022448"/>
    </source>
</evidence>
<evidence type="ECO:0000256" key="6">
    <source>
        <dbReference type="SAM" id="Phobius"/>
    </source>
</evidence>
<feature type="transmembrane region" description="Helical" evidence="6">
    <location>
        <begin position="240"/>
        <end position="260"/>
    </location>
</feature>
<dbReference type="Pfam" id="PF07690">
    <property type="entry name" value="MFS_1"/>
    <property type="match status" value="2"/>
</dbReference>
<feature type="transmembrane region" description="Helical" evidence="6">
    <location>
        <begin position="215"/>
        <end position="234"/>
    </location>
</feature>
<evidence type="ECO:0000259" key="7">
    <source>
        <dbReference type="PROSITE" id="PS50850"/>
    </source>
</evidence>
<feature type="transmembrane region" description="Helical" evidence="6">
    <location>
        <begin position="182"/>
        <end position="203"/>
    </location>
</feature>
<protein>
    <submittedName>
        <fullName evidence="8">MFS transporter</fullName>
    </submittedName>
</protein>
<feature type="transmembrane region" description="Helical" evidence="6">
    <location>
        <begin position="462"/>
        <end position="484"/>
    </location>
</feature>
<feature type="transmembrane region" description="Helical" evidence="6">
    <location>
        <begin position="65"/>
        <end position="83"/>
    </location>
</feature>
<comment type="subcellular location">
    <subcellularLocation>
        <location evidence="1">Cell membrane</location>
        <topology evidence="1">Multi-pass membrane protein</topology>
    </subcellularLocation>
</comment>
<evidence type="ECO:0000313" key="8">
    <source>
        <dbReference type="EMBL" id="MEY8039853.1"/>
    </source>
</evidence>
<evidence type="ECO:0000256" key="5">
    <source>
        <dbReference type="ARBA" id="ARBA00023136"/>
    </source>
</evidence>
<feature type="transmembrane region" description="Helical" evidence="6">
    <location>
        <begin position="119"/>
        <end position="140"/>
    </location>
</feature>
<feature type="transmembrane region" description="Helical" evidence="6">
    <location>
        <begin position="424"/>
        <end position="450"/>
    </location>
</feature>
<keyword evidence="2" id="KW-0813">Transport</keyword>
<comment type="caution">
    <text evidence="8">The sequence shown here is derived from an EMBL/GenBank/DDBJ whole genome shotgun (WGS) entry which is preliminary data.</text>
</comment>
<feature type="transmembrane region" description="Helical" evidence="6">
    <location>
        <begin position="325"/>
        <end position="345"/>
    </location>
</feature>
<evidence type="ECO:0000256" key="3">
    <source>
        <dbReference type="ARBA" id="ARBA00022692"/>
    </source>
</evidence>
<dbReference type="InterPro" id="IPR036259">
    <property type="entry name" value="MFS_trans_sf"/>
</dbReference>
<dbReference type="PROSITE" id="PS50850">
    <property type="entry name" value="MFS"/>
    <property type="match status" value="1"/>
</dbReference>
<feature type="transmembrane region" description="Helical" evidence="6">
    <location>
        <begin position="281"/>
        <end position="305"/>
    </location>
</feature>
<feature type="transmembrane region" description="Helical" evidence="6">
    <location>
        <begin position="147"/>
        <end position="170"/>
    </location>
</feature>
<evidence type="ECO:0000256" key="1">
    <source>
        <dbReference type="ARBA" id="ARBA00004651"/>
    </source>
</evidence>
<name>A0ABV4CFP1_9PSEU</name>
<gene>
    <name evidence="8" type="ORF">AB8O55_10635</name>
</gene>
<dbReference type="EMBL" id="JBGEHV010000015">
    <property type="protein sequence ID" value="MEY8039853.1"/>
    <property type="molecule type" value="Genomic_DNA"/>
</dbReference>
<dbReference type="PANTHER" id="PTHR42718">
    <property type="entry name" value="MAJOR FACILITATOR SUPERFAMILY MULTIDRUG TRANSPORTER MFSC"/>
    <property type="match status" value="1"/>
</dbReference>
<dbReference type="Gene3D" id="1.20.1250.20">
    <property type="entry name" value="MFS general substrate transporter like domains"/>
    <property type="match status" value="1"/>
</dbReference>
<evidence type="ECO:0000313" key="9">
    <source>
        <dbReference type="Proteomes" id="UP001564626"/>
    </source>
</evidence>
<dbReference type="InterPro" id="IPR020846">
    <property type="entry name" value="MFS_dom"/>
</dbReference>
<feature type="transmembrane region" description="Helical" evidence="6">
    <location>
        <begin position="95"/>
        <end position="113"/>
    </location>
</feature>
<dbReference type="Gene3D" id="1.20.1720.10">
    <property type="entry name" value="Multidrug resistance protein D"/>
    <property type="match status" value="1"/>
</dbReference>
<sequence length="490" mass="49321">MSETPTSSPLGSDADGEALRPDRSRAHHAATVALLVLLVEITGLTYTMVTPALPLIAATFRTPHVAWTITAVTLVGAVAFALCGKLGDLFGKKKVALVCAGVFAAGSVVSALADSFAVLIAGRALQGVGPAVLTLTYGLVRDVLPRSLIPIALGFLGTGMGASAIFGPVLSGVLVEGFGFRGIFWFQVLYVVVIGALVLLLVPESSLRSRAHLDWVGALLLGAGTLALLAALSGAEAAGWSSPGVLGGIALGVALLATWFRHERRTAEPLVDFALLRQRRVALTLVASFWVQFTLVSASMLVPLLVMTPAGTGYGFSASPLEVAVFMAASGVAGMIAGPISGAVARRRGPRLTLVVGGASLATGSAVLAVLPGAELSALPGAELWVLVGHFIIGIGIGTCTASLPNLITVSVPAGAQGISGGMLNLLGSLGSSLGSQLAVVLLLVPAATYAGDRVVYGQSGFVLAFAACAGAGALALVSAIAMGPVGPRR</sequence>
<reference evidence="8 9" key="1">
    <citation type="submission" date="2024-08" db="EMBL/GenBank/DDBJ databases">
        <title>Genome mining of Saccharopolyspora cebuensis PGLac3 from Nigerian medicinal plant.</title>
        <authorList>
            <person name="Ezeobiora C.E."/>
            <person name="Igbokwe N.H."/>
            <person name="Amin D.H."/>
            <person name="Mendie U.E."/>
        </authorList>
    </citation>
    <scope>NUCLEOTIDE SEQUENCE [LARGE SCALE GENOMIC DNA]</scope>
    <source>
        <strain evidence="8 9">PGLac3</strain>
    </source>
</reference>